<dbReference type="InterPro" id="IPR013549">
    <property type="entry name" value="DUF1731"/>
</dbReference>
<dbReference type="SUPFAM" id="SSF51735">
    <property type="entry name" value="NAD(P)-binding Rossmann-fold domains"/>
    <property type="match status" value="1"/>
</dbReference>
<evidence type="ECO:0000313" key="4">
    <source>
        <dbReference type="EMBL" id="CAJ0735613.1"/>
    </source>
</evidence>
<evidence type="ECO:0000259" key="3">
    <source>
        <dbReference type="Pfam" id="PF08338"/>
    </source>
</evidence>
<dbReference type="Gene3D" id="3.40.50.720">
    <property type="entry name" value="NAD(P)-binding Rossmann-like Domain"/>
    <property type="match status" value="1"/>
</dbReference>
<reference evidence="4 5" key="1">
    <citation type="submission" date="2023-07" db="EMBL/GenBank/DDBJ databases">
        <authorList>
            <person name="Peeters C."/>
        </authorList>
    </citation>
    <scope>NUCLEOTIDE SEQUENCE [LARGE SCALE GENOMIC DNA]</scope>
    <source>
        <strain evidence="4 5">R-16034</strain>
    </source>
</reference>
<organism evidence="4 5">
    <name type="scientific">Ralstonia edaphi</name>
    <dbReference type="NCBI Taxonomy" id="3058599"/>
    <lineage>
        <taxon>Bacteria</taxon>
        <taxon>Pseudomonadati</taxon>
        <taxon>Pseudomonadota</taxon>
        <taxon>Betaproteobacteria</taxon>
        <taxon>Burkholderiales</taxon>
        <taxon>Burkholderiaceae</taxon>
        <taxon>Ralstonia</taxon>
    </lineage>
</organism>
<name>A0AB72X2B2_9RALS</name>
<evidence type="ECO:0000313" key="5">
    <source>
        <dbReference type="Proteomes" id="UP001189225"/>
    </source>
</evidence>
<protein>
    <submittedName>
        <fullName evidence="4">Epimerase family protein</fullName>
    </submittedName>
</protein>
<keyword evidence="5" id="KW-1185">Reference proteome</keyword>
<dbReference type="Pfam" id="PF01370">
    <property type="entry name" value="Epimerase"/>
    <property type="match status" value="1"/>
</dbReference>
<dbReference type="EMBL" id="CATWHI010000001">
    <property type="protein sequence ID" value="CAJ0735613.1"/>
    <property type="molecule type" value="Genomic_DNA"/>
</dbReference>
<dbReference type="InterPro" id="IPR001509">
    <property type="entry name" value="Epimerase_deHydtase"/>
</dbReference>
<evidence type="ECO:0000259" key="2">
    <source>
        <dbReference type="Pfam" id="PF01370"/>
    </source>
</evidence>
<dbReference type="AlphaFoldDB" id="A0AB72X2B2"/>
<feature type="domain" description="DUF1731" evidence="3">
    <location>
        <begin position="240"/>
        <end position="286"/>
    </location>
</feature>
<proteinExistence type="inferred from homology"/>
<dbReference type="PANTHER" id="PTHR11092:SF0">
    <property type="entry name" value="EPIMERASE FAMILY PROTEIN SDR39U1"/>
    <property type="match status" value="1"/>
</dbReference>
<dbReference type="Pfam" id="PF08338">
    <property type="entry name" value="DUF1731"/>
    <property type="match status" value="1"/>
</dbReference>
<feature type="domain" description="NAD-dependent epimerase/dehydratase" evidence="2">
    <location>
        <begin position="1"/>
        <end position="212"/>
    </location>
</feature>
<comment type="similarity">
    <text evidence="1">Belongs to the NAD(P)-dependent epimerase/dehydratase family. SDR39U1 subfamily.</text>
</comment>
<dbReference type="NCBIfam" id="TIGR01777">
    <property type="entry name" value="yfcH"/>
    <property type="match status" value="1"/>
</dbReference>
<dbReference type="PANTHER" id="PTHR11092">
    <property type="entry name" value="SUGAR NUCLEOTIDE EPIMERASE RELATED"/>
    <property type="match status" value="1"/>
</dbReference>
<gene>
    <name evidence="4" type="ORF">R16034_00213</name>
</gene>
<dbReference type="InterPro" id="IPR036291">
    <property type="entry name" value="NAD(P)-bd_dom_sf"/>
</dbReference>
<comment type="caution">
    <text evidence="4">The sequence shown here is derived from an EMBL/GenBank/DDBJ whole genome shotgun (WGS) entry which is preliminary data.</text>
</comment>
<sequence>MIGRALCRYWAAGGHELVVWSRTPLRVPAQCSGAQGVAALRELDDAEPFDAVVNLAGAPIADRPWTARRRQVLWRSRIDLTRELVDWLGESVLRPRVLVSASATGWYGNRGNERLDEGSDPGGSDFGSRLCVAWEQEAERAEQLGMRVVLLRTAPVLARSGGMLPKLLLPFSLGLGGRLGNGRQWTPWIHLDDEVGLIDFLLRTEDCRGVFNACAPHAVCNREFAQALARALHRPMLFPVPAWALRVALREMSILLLGSQHVEPARAMQAGYRFRFSRLEDALADLLNARCVAGG</sequence>
<accession>A0AB72X2B2</accession>
<dbReference type="Proteomes" id="UP001189225">
    <property type="component" value="Unassembled WGS sequence"/>
</dbReference>
<evidence type="ECO:0000256" key="1">
    <source>
        <dbReference type="ARBA" id="ARBA00009353"/>
    </source>
</evidence>
<dbReference type="InterPro" id="IPR010099">
    <property type="entry name" value="SDR39U1"/>
</dbReference>